<accession>A0ABR1U8X8</accession>
<proteinExistence type="predicted"/>
<keyword evidence="3" id="KW-1185">Reference proteome</keyword>
<reference evidence="2 3" key="1">
    <citation type="submission" date="2023-01" db="EMBL/GenBank/DDBJ databases">
        <title>Analysis of 21 Apiospora genomes using comparative genomics revels a genus with tremendous synthesis potential of carbohydrate active enzymes and secondary metabolites.</title>
        <authorList>
            <person name="Sorensen T."/>
        </authorList>
    </citation>
    <scope>NUCLEOTIDE SEQUENCE [LARGE SCALE GENOMIC DNA]</scope>
    <source>
        <strain evidence="2 3">CBS 33761</strain>
    </source>
</reference>
<protein>
    <submittedName>
        <fullName evidence="2">Uncharacterized protein</fullName>
    </submittedName>
</protein>
<evidence type="ECO:0000313" key="3">
    <source>
        <dbReference type="Proteomes" id="UP001444661"/>
    </source>
</evidence>
<feature type="region of interest" description="Disordered" evidence="1">
    <location>
        <begin position="1"/>
        <end position="44"/>
    </location>
</feature>
<dbReference type="Proteomes" id="UP001444661">
    <property type="component" value="Unassembled WGS sequence"/>
</dbReference>
<evidence type="ECO:0000256" key="1">
    <source>
        <dbReference type="SAM" id="MobiDB-lite"/>
    </source>
</evidence>
<organism evidence="2 3">
    <name type="scientific">Apiospora rasikravindrae</name>
    <dbReference type="NCBI Taxonomy" id="990691"/>
    <lineage>
        <taxon>Eukaryota</taxon>
        <taxon>Fungi</taxon>
        <taxon>Dikarya</taxon>
        <taxon>Ascomycota</taxon>
        <taxon>Pezizomycotina</taxon>
        <taxon>Sordariomycetes</taxon>
        <taxon>Xylariomycetidae</taxon>
        <taxon>Amphisphaeriales</taxon>
        <taxon>Apiosporaceae</taxon>
        <taxon>Apiospora</taxon>
    </lineage>
</organism>
<name>A0ABR1U8X8_9PEZI</name>
<feature type="compositionally biased region" description="Polar residues" evidence="1">
    <location>
        <begin position="19"/>
        <end position="37"/>
    </location>
</feature>
<gene>
    <name evidence="2" type="ORF">PG993_000570</name>
</gene>
<comment type="caution">
    <text evidence="2">The sequence shown here is derived from an EMBL/GenBank/DDBJ whole genome shotgun (WGS) entry which is preliminary data.</text>
</comment>
<evidence type="ECO:0000313" key="2">
    <source>
        <dbReference type="EMBL" id="KAK8055343.1"/>
    </source>
</evidence>
<sequence>MAPNKAMPRFRCFPRGKADTNQGNDIGNHQAAANATESTHDAHGDQVVRVSAAQCPERPSERARSEYVLMPVDGAQTTAWIRLPGVSPPKTDVHIELWPGDDKVWCLLFSDTRSEIHIMAEDLGEA</sequence>
<dbReference type="EMBL" id="JAQQWK010000001">
    <property type="protein sequence ID" value="KAK8055343.1"/>
    <property type="molecule type" value="Genomic_DNA"/>
</dbReference>